<keyword evidence="2" id="KW-1185">Reference proteome</keyword>
<evidence type="ECO:0000313" key="2">
    <source>
        <dbReference type="Proteomes" id="UP000799444"/>
    </source>
</evidence>
<evidence type="ECO:0000313" key="1">
    <source>
        <dbReference type="EMBL" id="KAF2735010.1"/>
    </source>
</evidence>
<gene>
    <name evidence="1" type="ORF">EJ04DRAFT_601705</name>
</gene>
<proteinExistence type="predicted"/>
<dbReference type="EMBL" id="ML996140">
    <property type="protein sequence ID" value="KAF2735010.1"/>
    <property type="molecule type" value="Genomic_DNA"/>
</dbReference>
<dbReference type="Proteomes" id="UP000799444">
    <property type="component" value="Unassembled WGS sequence"/>
</dbReference>
<organism evidence="1 2">
    <name type="scientific">Polyplosphaeria fusca</name>
    <dbReference type="NCBI Taxonomy" id="682080"/>
    <lineage>
        <taxon>Eukaryota</taxon>
        <taxon>Fungi</taxon>
        <taxon>Dikarya</taxon>
        <taxon>Ascomycota</taxon>
        <taxon>Pezizomycotina</taxon>
        <taxon>Dothideomycetes</taxon>
        <taxon>Pleosporomycetidae</taxon>
        <taxon>Pleosporales</taxon>
        <taxon>Tetraplosphaeriaceae</taxon>
        <taxon>Polyplosphaeria</taxon>
    </lineage>
</organism>
<accession>A0A9P4R0W0</accession>
<dbReference type="AlphaFoldDB" id="A0A9P4R0W0"/>
<comment type="caution">
    <text evidence="1">The sequence shown here is derived from an EMBL/GenBank/DDBJ whole genome shotgun (WGS) entry which is preliminary data.</text>
</comment>
<protein>
    <submittedName>
        <fullName evidence="1">Uncharacterized protein</fullName>
    </submittedName>
</protein>
<sequence>MKCFGKPRNRSFHRSVRGFAAGGNPAGFSGTLIPPKRPRDYQKHVPLGLLYESHSAHASQRSDLSGFACLVIGPLASSSNACSLPGCIVMCDGVCRVVCVLVQGRFALAAGTLLRRIPCCRTHIMSAAQEMCRKRAYSQGRVCLVAQLLAQDEAAGWWRTGAASLT</sequence>
<reference evidence="1" key="1">
    <citation type="journal article" date="2020" name="Stud. Mycol.">
        <title>101 Dothideomycetes genomes: a test case for predicting lifestyles and emergence of pathogens.</title>
        <authorList>
            <person name="Haridas S."/>
            <person name="Albert R."/>
            <person name="Binder M."/>
            <person name="Bloem J."/>
            <person name="Labutti K."/>
            <person name="Salamov A."/>
            <person name="Andreopoulos B."/>
            <person name="Baker S."/>
            <person name="Barry K."/>
            <person name="Bills G."/>
            <person name="Bluhm B."/>
            <person name="Cannon C."/>
            <person name="Castanera R."/>
            <person name="Culley D."/>
            <person name="Daum C."/>
            <person name="Ezra D."/>
            <person name="Gonzalez J."/>
            <person name="Henrissat B."/>
            <person name="Kuo A."/>
            <person name="Liang C."/>
            <person name="Lipzen A."/>
            <person name="Lutzoni F."/>
            <person name="Magnuson J."/>
            <person name="Mondo S."/>
            <person name="Nolan M."/>
            <person name="Ohm R."/>
            <person name="Pangilinan J."/>
            <person name="Park H.-J."/>
            <person name="Ramirez L."/>
            <person name="Alfaro M."/>
            <person name="Sun H."/>
            <person name="Tritt A."/>
            <person name="Yoshinaga Y."/>
            <person name="Zwiers L.-H."/>
            <person name="Turgeon B."/>
            <person name="Goodwin S."/>
            <person name="Spatafora J."/>
            <person name="Crous P."/>
            <person name="Grigoriev I."/>
        </authorList>
    </citation>
    <scope>NUCLEOTIDE SEQUENCE</scope>
    <source>
        <strain evidence="1">CBS 125425</strain>
    </source>
</reference>
<name>A0A9P4R0W0_9PLEO</name>